<keyword evidence="1" id="KW-0732">Signal</keyword>
<dbReference type="EMBL" id="JACEEZ010012904">
    <property type="protein sequence ID" value="KAG0720410.1"/>
    <property type="molecule type" value="Genomic_DNA"/>
</dbReference>
<feature type="chain" id="PRO_5035304870" evidence="1">
    <location>
        <begin position="21"/>
        <end position="101"/>
    </location>
</feature>
<dbReference type="Proteomes" id="UP000770661">
    <property type="component" value="Unassembled WGS sequence"/>
</dbReference>
<comment type="caution">
    <text evidence="2">The sequence shown here is derived from an EMBL/GenBank/DDBJ whole genome shotgun (WGS) entry which is preliminary data.</text>
</comment>
<accession>A0A8J4YFJ2</accession>
<sequence length="101" mass="10564">MAGAASWLLQLCTVVGVSLGPKGDLQPPVVPGAPHCPVCSFGPLLGRGDLPQNMEGIWQDDGTRAERFAILVTGEGVEKLLGVPKLHPGTVMPPLQLCSRL</sequence>
<proteinExistence type="predicted"/>
<name>A0A8J4YFJ2_CHIOP</name>
<keyword evidence="3" id="KW-1185">Reference proteome</keyword>
<evidence type="ECO:0000256" key="1">
    <source>
        <dbReference type="SAM" id="SignalP"/>
    </source>
</evidence>
<evidence type="ECO:0000313" key="3">
    <source>
        <dbReference type="Proteomes" id="UP000770661"/>
    </source>
</evidence>
<gene>
    <name evidence="2" type="ORF">GWK47_006784</name>
</gene>
<organism evidence="2 3">
    <name type="scientific">Chionoecetes opilio</name>
    <name type="common">Atlantic snow crab</name>
    <name type="synonym">Cancer opilio</name>
    <dbReference type="NCBI Taxonomy" id="41210"/>
    <lineage>
        <taxon>Eukaryota</taxon>
        <taxon>Metazoa</taxon>
        <taxon>Ecdysozoa</taxon>
        <taxon>Arthropoda</taxon>
        <taxon>Crustacea</taxon>
        <taxon>Multicrustacea</taxon>
        <taxon>Malacostraca</taxon>
        <taxon>Eumalacostraca</taxon>
        <taxon>Eucarida</taxon>
        <taxon>Decapoda</taxon>
        <taxon>Pleocyemata</taxon>
        <taxon>Brachyura</taxon>
        <taxon>Eubrachyura</taxon>
        <taxon>Majoidea</taxon>
        <taxon>Majidae</taxon>
        <taxon>Chionoecetes</taxon>
    </lineage>
</organism>
<dbReference type="AlphaFoldDB" id="A0A8J4YFJ2"/>
<reference evidence="2" key="1">
    <citation type="submission" date="2020-07" db="EMBL/GenBank/DDBJ databases">
        <title>The High-quality genome of the commercially important snow crab, Chionoecetes opilio.</title>
        <authorList>
            <person name="Jeong J.-H."/>
            <person name="Ryu S."/>
        </authorList>
    </citation>
    <scope>NUCLEOTIDE SEQUENCE</scope>
    <source>
        <strain evidence="2">MADBK_172401_WGS</strain>
        <tissue evidence="2">Digestive gland</tissue>
    </source>
</reference>
<evidence type="ECO:0000313" key="2">
    <source>
        <dbReference type="EMBL" id="KAG0720410.1"/>
    </source>
</evidence>
<protein>
    <submittedName>
        <fullName evidence="2">Uncharacterized protein</fullName>
    </submittedName>
</protein>
<feature type="signal peptide" evidence="1">
    <location>
        <begin position="1"/>
        <end position="20"/>
    </location>
</feature>